<feature type="chain" id="PRO_5021196798" description="Circumsporozoite protein" evidence="3">
    <location>
        <begin position="31"/>
        <end position="101"/>
    </location>
</feature>
<feature type="region of interest" description="Disordered" evidence="2">
    <location>
        <begin position="78"/>
        <end position="101"/>
    </location>
</feature>
<organism evidence="4 5">
    <name type="scientific">Sphingomonas parva</name>
    <dbReference type="NCBI Taxonomy" id="2555898"/>
    <lineage>
        <taxon>Bacteria</taxon>
        <taxon>Pseudomonadati</taxon>
        <taxon>Pseudomonadota</taxon>
        <taxon>Alphaproteobacteria</taxon>
        <taxon>Sphingomonadales</taxon>
        <taxon>Sphingomonadaceae</taxon>
        <taxon>Sphingomonas</taxon>
    </lineage>
</organism>
<protein>
    <recommendedName>
        <fullName evidence="6">Circumsporozoite protein</fullName>
    </recommendedName>
</protein>
<accession>A0A4Y8ZQ69</accession>
<gene>
    <name evidence="4" type="ORF">E2493_15550</name>
</gene>
<feature type="signal peptide" evidence="3">
    <location>
        <begin position="1"/>
        <end position="30"/>
    </location>
</feature>
<evidence type="ECO:0000256" key="3">
    <source>
        <dbReference type="SAM" id="SignalP"/>
    </source>
</evidence>
<evidence type="ECO:0000313" key="4">
    <source>
        <dbReference type="EMBL" id="TFI57285.1"/>
    </source>
</evidence>
<dbReference type="Proteomes" id="UP000298213">
    <property type="component" value="Unassembled WGS sequence"/>
</dbReference>
<comment type="caution">
    <text evidence="4">The sequence shown here is derived from an EMBL/GenBank/DDBJ whole genome shotgun (WGS) entry which is preliminary data.</text>
</comment>
<evidence type="ECO:0008006" key="6">
    <source>
        <dbReference type="Google" id="ProtNLM"/>
    </source>
</evidence>
<keyword evidence="3" id="KW-0732">Signal</keyword>
<keyword evidence="5" id="KW-1185">Reference proteome</keyword>
<reference evidence="4 5" key="1">
    <citation type="submission" date="2019-03" db="EMBL/GenBank/DDBJ databases">
        <title>Genome sequence of Sphingomonas sp. 17J27-24.</title>
        <authorList>
            <person name="Kim M."/>
            <person name="Maeng S."/>
            <person name="Sathiyaraj S."/>
        </authorList>
    </citation>
    <scope>NUCLEOTIDE SEQUENCE [LARGE SCALE GENOMIC DNA]</scope>
    <source>
        <strain evidence="4 5">17J27-24</strain>
    </source>
</reference>
<dbReference type="RefSeq" id="WP_135088436.1">
    <property type="nucleotide sequence ID" value="NZ_SPDV01000033.1"/>
</dbReference>
<feature type="compositionally biased region" description="Low complexity" evidence="2">
    <location>
        <begin position="78"/>
        <end position="88"/>
    </location>
</feature>
<dbReference type="AlphaFoldDB" id="A0A4Y8ZQ69"/>
<feature type="coiled-coil region" evidence="1">
    <location>
        <begin position="39"/>
        <end position="66"/>
    </location>
</feature>
<proteinExistence type="predicted"/>
<evidence type="ECO:0000256" key="1">
    <source>
        <dbReference type="SAM" id="Coils"/>
    </source>
</evidence>
<sequence length="101" mass="9704">MATGLLTGSMRGLSALAVPLTLAACGSPQAADSNNTISAAEANALLQAAEENAAALAQDEDLANRAAADEAADMDVFGGNAAAGEGANSAPDLAADNDTGT</sequence>
<name>A0A4Y8ZQ69_9SPHN</name>
<keyword evidence="1" id="KW-0175">Coiled coil</keyword>
<evidence type="ECO:0000256" key="2">
    <source>
        <dbReference type="SAM" id="MobiDB-lite"/>
    </source>
</evidence>
<dbReference type="EMBL" id="SPDV01000033">
    <property type="protein sequence ID" value="TFI57285.1"/>
    <property type="molecule type" value="Genomic_DNA"/>
</dbReference>
<evidence type="ECO:0000313" key="5">
    <source>
        <dbReference type="Proteomes" id="UP000298213"/>
    </source>
</evidence>